<dbReference type="Proteomes" id="UP000325440">
    <property type="component" value="Unassembled WGS sequence"/>
</dbReference>
<evidence type="ECO:0000313" key="11">
    <source>
        <dbReference type="EMBL" id="VVC44362.1"/>
    </source>
</evidence>
<feature type="signal peptide" evidence="10">
    <location>
        <begin position="1"/>
        <end position="18"/>
    </location>
</feature>
<dbReference type="InterPro" id="IPR002401">
    <property type="entry name" value="Cyt_P450_E_grp-I"/>
</dbReference>
<dbReference type="FunFam" id="1.10.630.10:FF:000036">
    <property type="entry name" value="CYtochrome P450 family"/>
    <property type="match status" value="1"/>
</dbReference>
<dbReference type="AlphaFoldDB" id="A0A5E4NKR3"/>
<evidence type="ECO:0000256" key="8">
    <source>
        <dbReference type="PIRSR" id="PIRSR602401-1"/>
    </source>
</evidence>
<accession>A0A5E4NKR3</accession>
<evidence type="ECO:0000256" key="2">
    <source>
        <dbReference type="ARBA" id="ARBA00010617"/>
    </source>
</evidence>
<keyword evidence="5 9" id="KW-0560">Oxidoreductase</keyword>
<evidence type="ECO:0000256" key="9">
    <source>
        <dbReference type="RuleBase" id="RU000461"/>
    </source>
</evidence>
<evidence type="ECO:0000256" key="1">
    <source>
        <dbReference type="ARBA" id="ARBA00001971"/>
    </source>
</evidence>
<dbReference type="PROSITE" id="PS00086">
    <property type="entry name" value="CYTOCHROME_P450"/>
    <property type="match status" value="1"/>
</dbReference>
<dbReference type="GO" id="GO:0016712">
    <property type="term" value="F:oxidoreductase activity, acting on paired donors, with incorporation or reduction of molecular oxygen, reduced flavin or flavoprotein as one donor, and incorporation of one atom of oxygen"/>
    <property type="evidence" value="ECO:0007669"/>
    <property type="project" value="TreeGrafter"/>
</dbReference>
<dbReference type="GO" id="GO:0005506">
    <property type="term" value="F:iron ion binding"/>
    <property type="evidence" value="ECO:0007669"/>
    <property type="project" value="InterPro"/>
</dbReference>
<evidence type="ECO:0000256" key="3">
    <source>
        <dbReference type="ARBA" id="ARBA00022617"/>
    </source>
</evidence>
<dbReference type="InterPro" id="IPR001128">
    <property type="entry name" value="Cyt_P450"/>
</dbReference>
<dbReference type="SUPFAM" id="SSF48264">
    <property type="entry name" value="Cytochrome P450"/>
    <property type="match status" value="1"/>
</dbReference>
<dbReference type="GO" id="GO:0008395">
    <property type="term" value="F:steroid hydroxylase activity"/>
    <property type="evidence" value="ECO:0007669"/>
    <property type="project" value="TreeGrafter"/>
</dbReference>
<gene>
    <name evidence="11" type="ORF">CINCED_3A007373</name>
</gene>
<evidence type="ECO:0000256" key="4">
    <source>
        <dbReference type="ARBA" id="ARBA00022723"/>
    </source>
</evidence>
<dbReference type="Pfam" id="PF00067">
    <property type="entry name" value="p450"/>
    <property type="match status" value="1"/>
</dbReference>
<comment type="similarity">
    <text evidence="2 9">Belongs to the cytochrome P450 family.</text>
</comment>
<proteinExistence type="inferred from homology"/>
<keyword evidence="4 8" id="KW-0479">Metal-binding</keyword>
<protein>
    <submittedName>
        <fullName evidence="11">Cytochrome P450, conserved site,Cytochrome P450,Cytochrome P450, E-class, group I</fullName>
    </submittedName>
</protein>
<evidence type="ECO:0000256" key="6">
    <source>
        <dbReference type="ARBA" id="ARBA00023004"/>
    </source>
</evidence>
<dbReference type="GO" id="GO:0006805">
    <property type="term" value="P:xenobiotic metabolic process"/>
    <property type="evidence" value="ECO:0007669"/>
    <property type="project" value="TreeGrafter"/>
</dbReference>
<organism evidence="11 12">
    <name type="scientific">Cinara cedri</name>
    <dbReference type="NCBI Taxonomy" id="506608"/>
    <lineage>
        <taxon>Eukaryota</taxon>
        <taxon>Metazoa</taxon>
        <taxon>Ecdysozoa</taxon>
        <taxon>Arthropoda</taxon>
        <taxon>Hexapoda</taxon>
        <taxon>Insecta</taxon>
        <taxon>Pterygota</taxon>
        <taxon>Neoptera</taxon>
        <taxon>Paraneoptera</taxon>
        <taxon>Hemiptera</taxon>
        <taxon>Sternorrhyncha</taxon>
        <taxon>Aphidomorpha</taxon>
        <taxon>Aphidoidea</taxon>
        <taxon>Aphididae</taxon>
        <taxon>Lachninae</taxon>
        <taxon>Cinara</taxon>
    </lineage>
</organism>
<keyword evidence="3 8" id="KW-0349">Heme</keyword>
<sequence>MWILALVLFSVMVALLSYLDMRKPKNYPPGPKWLPVLGSALTVNSLRKQTGYLYRATICLADSYGPIIGLKVGKDRQVVCCGYNAVKEMLTKEEFDGRPQGPFYETRTWGTRRGLLLTDEEFWVEQRRFVLRHLREFGFGKRTMAELVQEEAVQLVNNFNEQIAKSKDGKGEIFAMRDAFSVGVLNTLWSMMASKRYDADDKELKDLQALLTELFANIDMVGALFSQFPFLRYIAPEASGYKSFVDIHQQVWKFLKAELDNHKETFILNEPRDLMDVYLQMLHSPDKKDSYSESQLLAICMDMFMAGSETTSKSLGFGFLYLLLNPEVQKKAQEEIDRVVGRDRLPTLNDRPNMPYLEALVLESVRVFMGRTFSIPHRALKDTTLQGYHIPKDTMVIANFAALLNDDDVWESPDRFWPERFIGCDGKLVVPDEYLPFGYGKHRCMGQTLARSNIFLFSACLLQNFDFSVPEGQAPPSTLGVDGVTPSPGEFSAYVSVRPKY</sequence>
<feature type="binding site" description="axial binding residue" evidence="8">
    <location>
        <position position="444"/>
    </location>
    <ligand>
        <name>heme</name>
        <dbReference type="ChEBI" id="CHEBI:30413"/>
    </ligand>
    <ligandPart>
        <name>Fe</name>
        <dbReference type="ChEBI" id="CHEBI:18248"/>
    </ligandPart>
</feature>
<dbReference type="GO" id="GO:0006082">
    <property type="term" value="P:organic acid metabolic process"/>
    <property type="evidence" value="ECO:0007669"/>
    <property type="project" value="TreeGrafter"/>
</dbReference>
<dbReference type="InterPro" id="IPR036396">
    <property type="entry name" value="Cyt_P450_sf"/>
</dbReference>
<dbReference type="PRINTS" id="PR00463">
    <property type="entry name" value="EP450I"/>
</dbReference>
<dbReference type="GO" id="GO:0020037">
    <property type="term" value="F:heme binding"/>
    <property type="evidence" value="ECO:0007669"/>
    <property type="project" value="InterPro"/>
</dbReference>
<reference evidence="11 12" key="1">
    <citation type="submission" date="2019-08" db="EMBL/GenBank/DDBJ databases">
        <authorList>
            <person name="Alioto T."/>
            <person name="Alioto T."/>
            <person name="Gomez Garrido J."/>
        </authorList>
    </citation>
    <scope>NUCLEOTIDE SEQUENCE [LARGE SCALE GENOMIC DNA]</scope>
</reference>
<dbReference type="PANTHER" id="PTHR24300:SF376">
    <property type="entry name" value="CYTOCHROME P450 15A1"/>
    <property type="match status" value="1"/>
</dbReference>
<comment type="cofactor">
    <cofactor evidence="1 8">
        <name>heme</name>
        <dbReference type="ChEBI" id="CHEBI:30413"/>
    </cofactor>
</comment>
<dbReference type="PANTHER" id="PTHR24300">
    <property type="entry name" value="CYTOCHROME P450 508A4-RELATED"/>
    <property type="match status" value="1"/>
</dbReference>
<feature type="chain" id="PRO_5022663392" evidence="10">
    <location>
        <begin position="19"/>
        <end position="501"/>
    </location>
</feature>
<dbReference type="CDD" id="cd20651">
    <property type="entry name" value="CYP15A1-like"/>
    <property type="match status" value="1"/>
</dbReference>
<evidence type="ECO:0000256" key="10">
    <source>
        <dbReference type="SAM" id="SignalP"/>
    </source>
</evidence>
<dbReference type="OrthoDB" id="1055148at2759"/>
<name>A0A5E4NKR3_9HEMI</name>
<dbReference type="EMBL" id="CABPRJ010002378">
    <property type="protein sequence ID" value="VVC44362.1"/>
    <property type="molecule type" value="Genomic_DNA"/>
</dbReference>
<dbReference type="InterPro" id="IPR050182">
    <property type="entry name" value="Cytochrome_P450_fam2"/>
</dbReference>
<keyword evidence="10" id="KW-0732">Signal</keyword>
<evidence type="ECO:0000256" key="5">
    <source>
        <dbReference type="ARBA" id="ARBA00023002"/>
    </source>
</evidence>
<dbReference type="GO" id="GO:0005737">
    <property type="term" value="C:cytoplasm"/>
    <property type="evidence" value="ECO:0007669"/>
    <property type="project" value="TreeGrafter"/>
</dbReference>
<keyword evidence="6 8" id="KW-0408">Iron</keyword>
<evidence type="ECO:0000313" key="12">
    <source>
        <dbReference type="Proteomes" id="UP000325440"/>
    </source>
</evidence>
<keyword evidence="12" id="KW-1185">Reference proteome</keyword>
<evidence type="ECO:0000256" key="7">
    <source>
        <dbReference type="ARBA" id="ARBA00023033"/>
    </source>
</evidence>
<dbReference type="InterPro" id="IPR017972">
    <property type="entry name" value="Cyt_P450_CS"/>
</dbReference>
<dbReference type="PRINTS" id="PR00385">
    <property type="entry name" value="P450"/>
</dbReference>
<keyword evidence="7 9" id="KW-0503">Monooxygenase</keyword>
<dbReference type="Gene3D" id="1.10.630.10">
    <property type="entry name" value="Cytochrome P450"/>
    <property type="match status" value="1"/>
</dbReference>